<dbReference type="Proteomes" id="UP001500742">
    <property type="component" value="Unassembled WGS sequence"/>
</dbReference>
<feature type="signal peptide" evidence="1">
    <location>
        <begin position="1"/>
        <end position="23"/>
    </location>
</feature>
<protein>
    <recommendedName>
        <fullName evidence="4">Macroglobulin domain-containing protein</fullName>
    </recommendedName>
</protein>
<proteinExistence type="predicted"/>
<feature type="chain" id="PRO_5046810660" description="Macroglobulin domain-containing protein" evidence="1">
    <location>
        <begin position="24"/>
        <end position="766"/>
    </location>
</feature>
<organism evidence="2 3">
    <name type="scientific">Mucilaginibacter dorajii</name>
    <dbReference type="NCBI Taxonomy" id="692994"/>
    <lineage>
        <taxon>Bacteria</taxon>
        <taxon>Pseudomonadati</taxon>
        <taxon>Bacteroidota</taxon>
        <taxon>Sphingobacteriia</taxon>
        <taxon>Sphingobacteriales</taxon>
        <taxon>Sphingobacteriaceae</taxon>
        <taxon>Mucilaginibacter</taxon>
    </lineage>
</organism>
<evidence type="ECO:0000313" key="2">
    <source>
        <dbReference type="EMBL" id="GAA3974938.1"/>
    </source>
</evidence>
<keyword evidence="1" id="KW-0732">Signal</keyword>
<dbReference type="RefSeq" id="WP_259087678.1">
    <property type="nucleotide sequence ID" value="NZ_BAAAZC010000019.1"/>
</dbReference>
<dbReference type="Gene3D" id="2.60.40.1930">
    <property type="match status" value="1"/>
</dbReference>
<dbReference type="EMBL" id="BAAAZC010000019">
    <property type="protein sequence ID" value="GAA3974938.1"/>
    <property type="molecule type" value="Genomic_DNA"/>
</dbReference>
<name>A0ABP7Q2U7_9SPHI</name>
<comment type="caution">
    <text evidence="2">The sequence shown here is derived from an EMBL/GenBank/DDBJ whole genome shotgun (WGS) entry which is preliminary data.</text>
</comment>
<gene>
    <name evidence="2" type="ORF">GCM10022210_26670</name>
</gene>
<evidence type="ECO:0000313" key="3">
    <source>
        <dbReference type="Proteomes" id="UP001500742"/>
    </source>
</evidence>
<reference evidence="3" key="1">
    <citation type="journal article" date="2019" name="Int. J. Syst. Evol. Microbiol.">
        <title>The Global Catalogue of Microorganisms (GCM) 10K type strain sequencing project: providing services to taxonomists for standard genome sequencing and annotation.</title>
        <authorList>
            <consortium name="The Broad Institute Genomics Platform"/>
            <consortium name="The Broad Institute Genome Sequencing Center for Infectious Disease"/>
            <person name="Wu L."/>
            <person name="Ma J."/>
        </authorList>
    </citation>
    <scope>NUCLEOTIDE SEQUENCE [LARGE SCALE GENOMIC DNA]</scope>
    <source>
        <strain evidence="3">JCM 16601</strain>
    </source>
</reference>
<accession>A0ABP7Q2U7</accession>
<sequence length="766" mass="86777">MKKLLLQCIPLFLLLTTALEVFPQQNKVIINQLAGRLNTYTDSLALASVYLKTSKDVYESQEDLWFKAYVLDSQYHNLFSIDKTLYVRLVKAGKDSVVWEEKYPITQGVVSGHIYLGQSLPEGDYYLSAYSAHSFYQNQSYFHALKMIKFIKETRSLLKEKPARIPGDANLPQDIQFSILPEGGQLVSGITNTVAFKAVDKNGKPVVVSGELLQENLPVTTFKSIHAGMGSFYFKPVPGANYQVRLIRPKSDRLYPLAAIHDKGVILHLAKNKKDSLIFNIVQSAGSAKRPVYLRVQVRGRIQAVAAAMLGDSLKITIPTADAPQGIAEVTLFDQEMRPLAERLVYLNPDNALNITASLSREVYKTREKISLKIRTSDKNGKPVQASIGVNVYDKLYHNPEDAKDILTHYYLSTQLKGRIYDPAYYFDAGNKDRNEALDLLLLTQGWRCYLWNEDELKEFKNRKQVLTDSTKGRLIAVDVKKNKPKIQMLMVFSTDEREKRSLFTDSIGRFALAPGDFVKGRWSYLKHFDVGKAEYMVAVEDQFKEIGNVSKNILFEYPVGEKATAEKENDIPPGRISMGAINLNEVKVVAKKQNVFRDKYMGHLDSLAKLEGNTDFVYPNSNWLNVPSGANGTKPIEGQKYTIWVGATPPTKAPFSFGTGDFKEIIYHYPKFTEEELLKKFNLTRIKGYYEKREFYQPNYDKESDPLPDYRNTLLWAPVMITDKNGEATLNFFCSDINSNFIGTVEGVGSNGLLGKKEFYFNVIK</sequence>
<evidence type="ECO:0000256" key="1">
    <source>
        <dbReference type="SAM" id="SignalP"/>
    </source>
</evidence>
<keyword evidence="3" id="KW-1185">Reference proteome</keyword>
<evidence type="ECO:0008006" key="4">
    <source>
        <dbReference type="Google" id="ProtNLM"/>
    </source>
</evidence>